<dbReference type="PROSITE" id="PS51450">
    <property type="entry name" value="LRR"/>
    <property type="match status" value="1"/>
</dbReference>
<evidence type="ECO:0000313" key="4">
    <source>
        <dbReference type="EMBL" id="KAH9376762.1"/>
    </source>
</evidence>
<evidence type="ECO:0000313" key="5">
    <source>
        <dbReference type="Proteomes" id="UP000821853"/>
    </source>
</evidence>
<protein>
    <recommendedName>
        <fullName evidence="3">Leucine-rich repeat and WD repeat-containing protein 1 LRR domain-containing protein</fullName>
    </recommendedName>
</protein>
<dbReference type="EMBL" id="JABSTR010000008">
    <property type="protein sequence ID" value="KAH9376762.1"/>
    <property type="molecule type" value="Genomic_DNA"/>
</dbReference>
<proteinExistence type="predicted"/>
<evidence type="ECO:0000259" key="3">
    <source>
        <dbReference type="Pfam" id="PF23211"/>
    </source>
</evidence>
<evidence type="ECO:0000256" key="1">
    <source>
        <dbReference type="ARBA" id="ARBA00004300"/>
    </source>
</evidence>
<dbReference type="GO" id="GO:0005664">
    <property type="term" value="C:nuclear origin of replication recognition complex"/>
    <property type="evidence" value="ECO:0007669"/>
    <property type="project" value="TreeGrafter"/>
</dbReference>
<dbReference type="InterPro" id="IPR001611">
    <property type="entry name" value="Leu-rich_rpt"/>
</dbReference>
<dbReference type="Proteomes" id="UP000821853">
    <property type="component" value="Unassembled WGS sequence"/>
</dbReference>
<keyword evidence="5" id="KW-1185">Reference proteome</keyword>
<dbReference type="Pfam" id="PF23211">
    <property type="entry name" value="LRR_LRWD1"/>
    <property type="match status" value="1"/>
</dbReference>
<name>A0A9J6GNA3_HAELO</name>
<keyword evidence="2" id="KW-0732">Signal</keyword>
<dbReference type="SUPFAM" id="SSF52058">
    <property type="entry name" value="L domain-like"/>
    <property type="match status" value="1"/>
</dbReference>
<dbReference type="OrthoDB" id="694479at2759"/>
<comment type="caution">
    <text evidence="4">The sequence shown here is derived from an EMBL/GenBank/DDBJ whole genome shotgun (WGS) entry which is preliminary data.</text>
</comment>
<organism evidence="4 5">
    <name type="scientific">Haemaphysalis longicornis</name>
    <name type="common">Bush tick</name>
    <dbReference type="NCBI Taxonomy" id="44386"/>
    <lineage>
        <taxon>Eukaryota</taxon>
        <taxon>Metazoa</taxon>
        <taxon>Ecdysozoa</taxon>
        <taxon>Arthropoda</taxon>
        <taxon>Chelicerata</taxon>
        <taxon>Arachnida</taxon>
        <taxon>Acari</taxon>
        <taxon>Parasitiformes</taxon>
        <taxon>Ixodida</taxon>
        <taxon>Ixodoidea</taxon>
        <taxon>Ixodidae</taxon>
        <taxon>Haemaphysalinae</taxon>
        <taxon>Haemaphysalis</taxon>
    </lineage>
</organism>
<sequence length="111" mass="12513">MEPVNRIFSVFIFLSLSLSNRDLKVLDPCSFKGLRNLQSLDVSRNSLRDIPDLGLPRLRCLNVEENLINDLTFLKEYSELTELMIAGNPILASGLKVLLLGFLETGQLPEH</sequence>
<dbReference type="InterPro" id="IPR032675">
    <property type="entry name" value="LRR_dom_sf"/>
</dbReference>
<feature type="domain" description="Leucine-rich repeat and WD repeat-containing protein 1 LRR" evidence="3">
    <location>
        <begin position="15"/>
        <end position="96"/>
    </location>
</feature>
<dbReference type="Gene3D" id="3.80.10.10">
    <property type="entry name" value="Ribonuclease Inhibitor"/>
    <property type="match status" value="1"/>
</dbReference>
<dbReference type="GO" id="GO:0006325">
    <property type="term" value="P:chromatin organization"/>
    <property type="evidence" value="ECO:0007669"/>
    <property type="project" value="TreeGrafter"/>
</dbReference>
<reference evidence="4 5" key="1">
    <citation type="journal article" date="2020" name="Cell">
        <title>Large-Scale Comparative Analyses of Tick Genomes Elucidate Their Genetic Diversity and Vector Capacities.</title>
        <authorList>
            <consortium name="Tick Genome and Microbiome Consortium (TIGMIC)"/>
            <person name="Jia N."/>
            <person name="Wang J."/>
            <person name="Shi W."/>
            <person name="Du L."/>
            <person name="Sun Y."/>
            <person name="Zhan W."/>
            <person name="Jiang J.F."/>
            <person name="Wang Q."/>
            <person name="Zhang B."/>
            <person name="Ji P."/>
            <person name="Bell-Sakyi L."/>
            <person name="Cui X.M."/>
            <person name="Yuan T.T."/>
            <person name="Jiang B.G."/>
            <person name="Yang W.F."/>
            <person name="Lam T.T."/>
            <person name="Chang Q.C."/>
            <person name="Ding S.J."/>
            <person name="Wang X.J."/>
            <person name="Zhu J.G."/>
            <person name="Ruan X.D."/>
            <person name="Zhao L."/>
            <person name="Wei J.T."/>
            <person name="Ye R.Z."/>
            <person name="Que T.C."/>
            <person name="Du C.H."/>
            <person name="Zhou Y.H."/>
            <person name="Cheng J.X."/>
            <person name="Dai P.F."/>
            <person name="Guo W.B."/>
            <person name="Han X.H."/>
            <person name="Huang E.J."/>
            <person name="Li L.F."/>
            <person name="Wei W."/>
            <person name="Gao Y.C."/>
            <person name="Liu J.Z."/>
            <person name="Shao H.Z."/>
            <person name="Wang X."/>
            <person name="Wang C.C."/>
            <person name="Yang T.C."/>
            <person name="Huo Q.B."/>
            <person name="Li W."/>
            <person name="Chen H.Y."/>
            <person name="Chen S.E."/>
            <person name="Zhou L.G."/>
            <person name="Ni X.B."/>
            <person name="Tian J.H."/>
            <person name="Sheng Y."/>
            <person name="Liu T."/>
            <person name="Pan Y.S."/>
            <person name="Xia L.Y."/>
            <person name="Li J."/>
            <person name="Zhao F."/>
            <person name="Cao W.C."/>
        </authorList>
    </citation>
    <scope>NUCLEOTIDE SEQUENCE [LARGE SCALE GENOMIC DNA]</scope>
    <source>
        <strain evidence="4">HaeL-2018</strain>
    </source>
</reference>
<dbReference type="VEuPathDB" id="VectorBase:HLOH_043004"/>
<accession>A0A9J6GNA3</accession>
<dbReference type="PANTHER" id="PTHR24370:SF10">
    <property type="entry name" value="LEUCINE-RICH REPEAT AND WD REPEAT-CONTAINING PROTEIN 1"/>
    <property type="match status" value="1"/>
</dbReference>
<dbReference type="GO" id="GO:0071169">
    <property type="term" value="P:establishment of protein localization to chromatin"/>
    <property type="evidence" value="ECO:0007669"/>
    <property type="project" value="TreeGrafter"/>
</dbReference>
<comment type="subcellular location">
    <subcellularLocation>
        <location evidence="1">Cytoplasm</location>
        <location evidence="1">Cytoskeleton</location>
        <location evidence="1">Microtubule organizing center</location>
        <location evidence="1">Centrosome</location>
    </subcellularLocation>
</comment>
<feature type="chain" id="PRO_5039940616" description="Leucine-rich repeat and WD repeat-containing protein 1 LRR domain-containing protein" evidence="2">
    <location>
        <begin position="20"/>
        <end position="111"/>
    </location>
</feature>
<gene>
    <name evidence="4" type="ORF">HPB48_010942</name>
</gene>
<dbReference type="InterPro" id="IPR056363">
    <property type="entry name" value="LRR_LRWD1_dom"/>
</dbReference>
<evidence type="ECO:0000256" key="2">
    <source>
        <dbReference type="SAM" id="SignalP"/>
    </source>
</evidence>
<dbReference type="PANTHER" id="PTHR24370">
    <property type="entry name" value="OPTICIN"/>
    <property type="match status" value="1"/>
</dbReference>
<feature type="signal peptide" evidence="2">
    <location>
        <begin position="1"/>
        <end position="19"/>
    </location>
</feature>
<dbReference type="GO" id="GO:0005813">
    <property type="term" value="C:centrosome"/>
    <property type="evidence" value="ECO:0007669"/>
    <property type="project" value="UniProtKB-SubCell"/>
</dbReference>
<dbReference type="AlphaFoldDB" id="A0A9J6GNA3"/>
<dbReference type="GO" id="GO:0003682">
    <property type="term" value="F:chromatin binding"/>
    <property type="evidence" value="ECO:0007669"/>
    <property type="project" value="TreeGrafter"/>
</dbReference>
<dbReference type="InterPro" id="IPR052489">
    <property type="entry name" value="LRWD1"/>
</dbReference>